<protein>
    <submittedName>
        <fullName evidence="2">Uncharacterized protein</fullName>
    </submittedName>
</protein>
<evidence type="ECO:0000313" key="2">
    <source>
        <dbReference type="EMBL" id="KAG2111301.1"/>
    </source>
</evidence>
<reference evidence="2" key="1">
    <citation type="journal article" date="2020" name="New Phytol.">
        <title>Comparative genomics reveals dynamic genome evolution in host specialist ectomycorrhizal fungi.</title>
        <authorList>
            <person name="Lofgren L.A."/>
            <person name="Nguyen N.H."/>
            <person name="Vilgalys R."/>
            <person name="Ruytinx J."/>
            <person name="Liao H.L."/>
            <person name="Branco S."/>
            <person name="Kuo A."/>
            <person name="LaButti K."/>
            <person name="Lipzen A."/>
            <person name="Andreopoulos W."/>
            <person name="Pangilinan J."/>
            <person name="Riley R."/>
            <person name="Hundley H."/>
            <person name="Na H."/>
            <person name="Barry K."/>
            <person name="Grigoriev I.V."/>
            <person name="Stajich J.E."/>
            <person name="Kennedy P.G."/>
        </authorList>
    </citation>
    <scope>NUCLEOTIDE SEQUENCE</scope>
    <source>
        <strain evidence="2">FC423</strain>
    </source>
</reference>
<dbReference type="RefSeq" id="XP_041294660.1">
    <property type="nucleotide sequence ID" value="XM_041433541.1"/>
</dbReference>
<organism evidence="2 3">
    <name type="scientific">Suillus discolor</name>
    <dbReference type="NCBI Taxonomy" id="1912936"/>
    <lineage>
        <taxon>Eukaryota</taxon>
        <taxon>Fungi</taxon>
        <taxon>Dikarya</taxon>
        <taxon>Basidiomycota</taxon>
        <taxon>Agaricomycotina</taxon>
        <taxon>Agaricomycetes</taxon>
        <taxon>Agaricomycetidae</taxon>
        <taxon>Boletales</taxon>
        <taxon>Suillineae</taxon>
        <taxon>Suillaceae</taxon>
        <taxon>Suillus</taxon>
    </lineage>
</organism>
<name>A0A9P7FB98_9AGAM</name>
<sequence>MYRLTLSDMPVFDILKPGQEEGTYNNLLMDCSSMGEYLDVLSAHDWLKDADCKSLDLGFPLSDDDQMTTINNQPESDILDMEFPTSSDDDRSNDETLDLGFPPEPDIAGEPLDLGFDVNPPPQPAGTTDDGALEMGFDSPDMGNDVQLKENPLEMGYEVDPAHDVPDQSFAVSRPDPIGFVIQRAVGDLRVAMHRLDMDRAGDTMSPDEAFVIQQVLDCAQELLLACQLISISQLLT</sequence>
<feature type="region of interest" description="Disordered" evidence="1">
    <location>
        <begin position="70"/>
        <end position="94"/>
    </location>
</feature>
<dbReference type="OrthoDB" id="2613981at2759"/>
<dbReference type="Proteomes" id="UP000823399">
    <property type="component" value="Unassembled WGS sequence"/>
</dbReference>
<evidence type="ECO:0000313" key="3">
    <source>
        <dbReference type="Proteomes" id="UP000823399"/>
    </source>
</evidence>
<keyword evidence="3" id="KW-1185">Reference proteome</keyword>
<dbReference type="GeneID" id="64695800"/>
<proteinExistence type="predicted"/>
<dbReference type="EMBL" id="JABBWM010000018">
    <property type="protein sequence ID" value="KAG2111301.1"/>
    <property type="molecule type" value="Genomic_DNA"/>
</dbReference>
<accession>A0A9P7FB98</accession>
<comment type="caution">
    <text evidence="2">The sequence shown here is derived from an EMBL/GenBank/DDBJ whole genome shotgun (WGS) entry which is preliminary data.</text>
</comment>
<gene>
    <name evidence="2" type="ORF">F5147DRAFT_651487</name>
</gene>
<dbReference type="AlphaFoldDB" id="A0A9P7FB98"/>
<evidence type="ECO:0000256" key="1">
    <source>
        <dbReference type="SAM" id="MobiDB-lite"/>
    </source>
</evidence>